<organism evidence="3 4">
    <name type="scientific">Pandoravirus salinus</name>
    <dbReference type="NCBI Taxonomy" id="1349410"/>
    <lineage>
        <taxon>Viruses</taxon>
        <taxon>Pandoravirus</taxon>
    </lineage>
</organism>
<dbReference type="EMBL" id="KC977571">
    <property type="protein sequence ID" value="AGO85432.1"/>
    <property type="molecule type" value="Genomic_DNA"/>
</dbReference>
<reference evidence="3 4" key="1">
    <citation type="journal article" date="2013" name="Science">
        <title>Pandoraviruses: amoeba viruses with genomes up to 2.5 Mb reaching that of parasitic eukaryotes.</title>
        <authorList>
            <person name="Philippe N."/>
            <person name="Legendre M."/>
            <person name="Doutre G."/>
            <person name="Coute Y."/>
            <person name="Poirot O."/>
            <person name="Lescot M."/>
            <person name="Arslan D."/>
            <person name="Seltzer V."/>
            <person name="Bertaux L."/>
            <person name="Bruley C."/>
            <person name="Garin J."/>
            <person name="Claverie J.M."/>
            <person name="Abergel C."/>
        </authorList>
    </citation>
    <scope>NUCLEOTIDE SEQUENCE [LARGE SCALE GENOMIC DNA]</scope>
</reference>
<evidence type="ECO:0000313" key="3">
    <source>
        <dbReference type="EMBL" id="AGO85432.1"/>
    </source>
</evidence>
<dbReference type="InterPro" id="IPR003615">
    <property type="entry name" value="HNH_nuc"/>
</dbReference>
<proteinExistence type="predicted"/>
<dbReference type="KEGG" id="vg:16607681"/>
<dbReference type="GeneID" id="16607681"/>
<name>S4W408_9VIRU</name>
<evidence type="ECO:0000259" key="2">
    <source>
        <dbReference type="SMART" id="SM00507"/>
    </source>
</evidence>
<gene>
    <name evidence="3" type="ORF">psal_cds_1161</name>
</gene>
<keyword evidence="4" id="KW-1185">Reference proteome</keyword>
<feature type="domain" description="HNH nuclease" evidence="2">
    <location>
        <begin position="175"/>
        <end position="223"/>
    </location>
</feature>
<evidence type="ECO:0000256" key="1">
    <source>
        <dbReference type="SAM" id="MobiDB-lite"/>
    </source>
</evidence>
<feature type="compositionally biased region" description="Basic and acidic residues" evidence="1">
    <location>
        <begin position="107"/>
        <end position="126"/>
    </location>
</feature>
<accession>S4W408</accession>
<evidence type="ECO:0000313" key="4">
    <source>
        <dbReference type="Proteomes" id="UP000204584"/>
    </source>
</evidence>
<dbReference type="Gene3D" id="3.30.40.220">
    <property type="match status" value="2"/>
</dbReference>
<protein>
    <recommendedName>
        <fullName evidence="2">HNH nuclease domain-containing protein</fullName>
    </recommendedName>
</protein>
<feature type="domain" description="HNH nuclease" evidence="2">
    <location>
        <begin position="289"/>
        <end position="334"/>
    </location>
</feature>
<dbReference type="RefSeq" id="YP_008438510.1">
    <property type="nucleotide sequence ID" value="NC_022098.1"/>
</dbReference>
<dbReference type="SMART" id="SM00507">
    <property type="entry name" value="HNHc"/>
    <property type="match status" value="2"/>
</dbReference>
<feature type="compositionally biased region" description="Basic and acidic residues" evidence="1">
    <location>
        <begin position="135"/>
        <end position="144"/>
    </location>
</feature>
<dbReference type="Proteomes" id="UP000204584">
    <property type="component" value="Segment"/>
</dbReference>
<sequence length="359" mass="41048">MAHSRYASTYSKKHRAEAAASTASDYMATKPTTDIDRMACLNAAAGDEAPMTPAPAVPVDEIRLAQIEARRRSHTEWCRKNYARTRDNVLAASKRWRDKNRERLLADSRRRYQERKSNPEHVERRREQAKKRYRDNKSGVRDKTRAHNKTVAHRYCVYRAQAKRSGRTFNITREQFAGWFFADACSYCGTARVDPDTLGVDRFDNDIGYEPENCRACCSTCNYMKADIDMDTFLARCRSVCTVSMNGPPTLTTAQEEALPITRKDKGKTDALCQYRYGAAKRGYEFVLGRHDFMRLIDEPCHYCWTARGGVDRVNNTLGYRLSNCVPCCGVCNRMKGKLAKHDFVAQCAKIIAFYPTTQ</sequence>
<feature type="region of interest" description="Disordered" evidence="1">
    <location>
        <begin position="107"/>
        <end position="144"/>
    </location>
</feature>